<organism evidence="4 5">
    <name type="scientific">Acrobeloides nanus</name>
    <dbReference type="NCBI Taxonomy" id="290746"/>
    <lineage>
        <taxon>Eukaryota</taxon>
        <taxon>Metazoa</taxon>
        <taxon>Ecdysozoa</taxon>
        <taxon>Nematoda</taxon>
        <taxon>Chromadorea</taxon>
        <taxon>Rhabditida</taxon>
        <taxon>Tylenchina</taxon>
        <taxon>Cephalobomorpha</taxon>
        <taxon>Cephaloboidea</taxon>
        <taxon>Cephalobidae</taxon>
        <taxon>Acrobeloides</taxon>
    </lineage>
</organism>
<evidence type="ECO:0000256" key="1">
    <source>
        <dbReference type="ARBA" id="ARBA00008664"/>
    </source>
</evidence>
<dbReference type="SMART" id="SM00155">
    <property type="entry name" value="PLDc"/>
    <property type="match status" value="2"/>
</dbReference>
<dbReference type="SUPFAM" id="SSF56024">
    <property type="entry name" value="Phospholipase D/nuclease"/>
    <property type="match status" value="2"/>
</dbReference>
<dbReference type="PANTHER" id="PTHR10185:SF25">
    <property type="entry name" value="PLD PHOSPHODIESTERASE DOMAIN-CONTAINING PROTEIN"/>
    <property type="match status" value="1"/>
</dbReference>
<dbReference type="GO" id="GO:0003824">
    <property type="term" value="F:catalytic activity"/>
    <property type="evidence" value="ECO:0007669"/>
    <property type="project" value="InterPro"/>
</dbReference>
<name>A0A914CAF7_9BILA</name>
<keyword evidence="2" id="KW-1133">Transmembrane helix</keyword>
<feature type="transmembrane region" description="Helical" evidence="2">
    <location>
        <begin position="35"/>
        <end position="55"/>
    </location>
</feature>
<dbReference type="PANTHER" id="PTHR10185">
    <property type="entry name" value="PHOSPHOLIPASE D - RELATED"/>
    <property type="match status" value="1"/>
</dbReference>
<feature type="domain" description="PLD phosphodiesterase" evidence="3">
    <location>
        <begin position="201"/>
        <end position="228"/>
    </location>
</feature>
<reference evidence="5" key="1">
    <citation type="submission" date="2022-11" db="UniProtKB">
        <authorList>
            <consortium name="WormBaseParasite"/>
        </authorList>
    </citation>
    <scope>IDENTIFICATION</scope>
</reference>
<dbReference type="CDD" id="cd09106">
    <property type="entry name" value="PLDc_vPLD3_4_5_like_1"/>
    <property type="match status" value="1"/>
</dbReference>
<accession>A0A914CAF7</accession>
<protein>
    <submittedName>
        <fullName evidence="5">PLD phosphodiesterase domain-containing protein</fullName>
    </submittedName>
</protein>
<dbReference type="Proteomes" id="UP000887540">
    <property type="component" value="Unplaced"/>
</dbReference>
<dbReference type="WBParaSite" id="ACRNAN_Path_612.g2280.t1">
    <property type="protein sequence ID" value="ACRNAN_Path_612.g2280.t1"/>
    <property type="gene ID" value="ACRNAN_Path_612.g2280"/>
</dbReference>
<feature type="domain" description="PLD phosphodiesterase" evidence="3">
    <location>
        <begin position="417"/>
        <end position="443"/>
    </location>
</feature>
<dbReference type="PROSITE" id="PS50035">
    <property type="entry name" value="PLD"/>
    <property type="match status" value="2"/>
</dbReference>
<dbReference type="InterPro" id="IPR001736">
    <property type="entry name" value="PLipase_D/transphosphatidylase"/>
</dbReference>
<evidence type="ECO:0000259" key="3">
    <source>
        <dbReference type="PROSITE" id="PS50035"/>
    </source>
</evidence>
<keyword evidence="4" id="KW-1185">Reference proteome</keyword>
<evidence type="ECO:0000313" key="4">
    <source>
        <dbReference type="Proteomes" id="UP000887540"/>
    </source>
</evidence>
<keyword evidence="2" id="KW-0472">Membrane</keyword>
<dbReference type="AlphaFoldDB" id="A0A914CAF7"/>
<keyword evidence="2" id="KW-0812">Transmembrane</keyword>
<sequence>MEEVDQHNHQTDQHKKKLYDAHEHELKFHVEKKTLIIWISSALLVLVPIIISGLIHPKPVIKVASAQEQVTANSKSCFDSCRIEVIESIPQNLTFDGYIPPSTFEIWHSLIAGTKDHLDLACYKTSLRGKHVFGSDYDQEFSVQGETIYELLRSAGVDRKINIRMVENSPAKDPGDNEDGRSLNKIGAITRRSLNLQKLGGSGTMHAKFMLSDNKDFYLGSANLDWRSLNQKMELGLFVQNCPCLAGDLSATFDSYWQATQANTIEELRRWKKTQKKALFNMQRPLRVTYEGTKADVYIATSPKILNQPERTWDLDAIVHEINSAEQFAYIHVMDYFPMLLYTPQRRYWSAIDNAIRDAIIRGVKVRMIVSALHYPSIGMRFMKSLEDMDKITNNASIEIRVFKVPTDVGEDGLLRRERRTHNKFMVTENAVIIGTSNWSGDYFEYSTGAAIVIKQNATDSLEPPFIRRMRSIFRRDWDSRYTHPLSVYYEECILSKRGTFCEEEKDISIFSRPLKNDTTE</sequence>
<evidence type="ECO:0000256" key="2">
    <source>
        <dbReference type="SAM" id="Phobius"/>
    </source>
</evidence>
<dbReference type="Gene3D" id="3.30.870.10">
    <property type="entry name" value="Endonuclease Chain A"/>
    <property type="match status" value="2"/>
</dbReference>
<dbReference type="InterPro" id="IPR032803">
    <property type="entry name" value="PLDc_3"/>
</dbReference>
<dbReference type="CDD" id="cd09107">
    <property type="entry name" value="PLDc_vPLD3_4_5_like_2"/>
    <property type="match status" value="1"/>
</dbReference>
<proteinExistence type="inferred from homology"/>
<dbReference type="InterPro" id="IPR050874">
    <property type="entry name" value="Diverse_PLD-related"/>
</dbReference>
<evidence type="ECO:0000313" key="5">
    <source>
        <dbReference type="WBParaSite" id="ACRNAN_Path_612.g2280.t1"/>
    </source>
</evidence>
<comment type="similarity">
    <text evidence="1">Belongs to the phospholipase D family.</text>
</comment>
<dbReference type="Pfam" id="PF13918">
    <property type="entry name" value="PLDc_3"/>
    <property type="match status" value="1"/>
</dbReference>